<feature type="binding site" evidence="2">
    <location>
        <begin position="211"/>
        <end position="218"/>
    </location>
    <ligand>
        <name>ATP</name>
        <dbReference type="ChEBI" id="CHEBI:30616"/>
    </ligand>
</feature>
<sequence length="406" mass="44961">MTRYLHDLDDWSAFRWDAAALSGLLEQVNFRRGALVGQLQVLGSLARQDTLMSAVTDDAVRSSRIEGEIIDAAEVRSSVARRLGLSFAGLPEPSRAVDGVVAMTLDATELSAEPLTAGRLFRWHHALFPGGQSGVTPITTGAYRTDEAGPMQVVGNRLNRPQVHFEAPDAGRLNAEMTAFLRWFEARTPEDPVVKAGLAHLRFLTIHPFEDGNGRIARALTDLQLARADRRSQRYYSLSRQIETHRSGYYQVLERTQRQADQNVTVWLTWFLERVLGALAHTEVALATVRARHLYLEGHRAVALNARQKTVLGRLFEGFEGKLSTQKYVRLVGKETVPGQSGRGPISTDTALRDLEELVQAGMLVRRGQGRGVHYLVPLPVAASGLNAELFVVQEGQGDSTWHVQE</sequence>
<keyword evidence="2" id="KW-0547">Nucleotide-binding</keyword>
<dbReference type="InterPro" id="IPR025230">
    <property type="entry name" value="DUF4172"/>
</dbReference>
<comment type="caution">
    <text evidence="4">The sequence shown here is derived from an EMBL/GenBank/DDBJ whole genome shotgun (WGS) entry which is preliminary data.</text>
</comment>
<dbReference type="EMBL" id="MSTI01000134">
    <property type="protein sequence ID" value="OLV16690.1"/>
    <property type="molecule type" value="Genomic_DNA"/>
</dbReference>
<feature type="active site" evidence="1">
    <location>
        <position position="207"/>
    </location>
</feature>
<gene>
    <name evidence="4" type="ORF">BOO71_0011095</name>
</gene>
<dbReference type="GO" id="GO:0005524">
    <property type="term" value="F:ATP binding"/>
    <property type="evidence" value="ECO:0007669"/>
    <property type="project" value="UniProtKB-KW"/>
</dbReference>
<evidence type="ECO:0000256" key="2">
    <source>
        <dbReference type="PIRSR" id="PIRSR640198-2"/>
    </source>
</evidence>
<dbReference type="InterPro" id="IPR003812">
    <property type="entry name" value="Fido"/>
</dbReference>
<dbReference type="Proteomes" id="UP000186607">
    <property type="component" value="Unassembled WGS sequence"/>
</dbReference>
<dbReference type="RefSeq" id="WP_075835036.1">
    <property type="nucleotide sequence ID" value="NZ_MSTI01000134.1"/>
</dbReference>
<dbReference type="PANTHER" id="PTHR13504">
    <property type="entry name" value="FIDO DOMAIN-CONTAINING PROTEIN DDB_G0283145"/>
    <property type="match status" value="1"/>
</dbReference>
<evidence type="ECO:0000256" key="1">
    <source>
        <dbReference type="PIRSR" id="PIRSR640198-1"/>
    </source>
</evidence>
<dbReference type="Gene3D" id="1.10.10.10">
    <property type="entry name" value="Winged helix-like DNA-binding domain superfamily/Winged helix DNA-binding domain"/>
    <property type="match status" value="1"/>
</dbReference>
<dbReference type="Pfam" id="PF13776">
    <property type="entry name" value="DUF4172"/>
    <property type="match status" value="1"/>
</dbReference>
<keyword evidence="2" id="KW-0067">ATP-binding</keyword>
<reference evidence="4 5" key="1">
    <citation type="submission" date="2017-01" db="EMBL/GenBank/DDBJ databases">
        <title>Genome Analysis of Deinococcus marmoris KOPRI26562.</title>
        <authorList>
            <person name="Kim J.H."/>
            <person name="Oh H.-M."/>
        </authorList>
    </citation>
    <scope>NUCLEOTIDE SEQUENCE [LARGE SCALE GENOMIC DNA]</scope>
    <source>
        <strain evidence="4 5">KOPRI26562</strain>
    </source>
</reference>
<dbReference type="Gene3D" id="1.10.3290.10">
    <property type="entry name" value="Fido-like domain"/>
    <property type="match status" value="1"/>
</dbReference>
<accession>A0A1U7NUV8</accession>
<evidence type="ECO:0000313" key="5">
    <source>
        <dbReference type="Proteomes" id="UP000186607"/>
    </source>
</evidence>
<feature type="domain" description="Fido" evidence="3">
    <location>
        <begin position="115"/>
        <end position="273"/>
    </location>
</feature>
<keyword evidence="5" id="KW-1185">Reference proteome</keyword>
<dbReference type="OrthoDB" id="9813719at2"/>
<proteinExistence type="predicted"/>
<dbReference type="Pfam" id="PF02661">
    <property type="entry name" value="Fic"/>
    <property type="match status" value="1"/>
</dbReference>
<evidence type="ECO:0000259" key="3">
    <source>
        <dbReference type="PROSITE" id="PS51459"/>
    </source>
</evidence>
<dbReference type="PANTHER" id="PTHR13504:SF33">
    <property type="entry name" value="FIC FAMILY PROTEIN"/>
    <property type="match status" value="1"/>
</dbReference>
<feature type="binding site" evidence="2">
    <location>
        <begin position="249"/>
        <end position="250"/>
    </location>
    <ligand>
        <name>ATP</name>
        <dbReference type="ChEBI" id="CHEBI:30616"/>
    </ligand>
</feature>
<evidence type="ECO:0000313" key="4">
    <source>
        <dbReference type="EMBL" id="OLV16690.1"/>
    </source>
</evidence>
<dbReference type="PROSITE" id="PS51459">
    <property type="entry name" value="FIDO"/>
    <property type="match status" value="1"/>
</dbReference>
<dbReference type="STRING" id="249408.BOO71_0011095"/>
<dbReference type="AlphaFoldDB" id="A0A1U7NUV8"/>
<dbReference type="InterPro" id="IPR036597">
    <property type="entry name" value="Fido-like_dom_sf"/>
</dbReference>
<dbReference type="InterPro" id="IPR036388">
    <property type="entry name" value="WH-like_DNA-bd_sf"/>
</dbReference>
<organism evidence="4 5">
    <name type="scientific">Deinococcus marmoris</name>
    <dbReference type="NCBI Taxonomy" id="249408"/>
    <lineage>
        <taxon>Bacteria</taxon>
        <taxon>Thermotogati</taxon>
        <taxon>Deinococcota</taxon>
        <taxon>Deinococci</taxon>
        <taxon>Deinococcales</taxon>
        <taxon>Deinococcaceae</taxon>
        <taxon>Deinococcus</taxon>
    </lineage>
</organism>
<protein>
    <submittedName>
        <fullName evidence="4">Fic family protein</fullName>
    </submittedName>
</protein>
<dbReference type="InterPro" id="IPR040198">
    <property type="entry name" value="Fido_containing"/>
</dbReference>
<name>A0A1U7NUV8_9DEIO</name>
<dbReference type="SUPFAM" id="SSF140931">
    <property type="entry name" value="Fic-like"/>
    <property type="match status" value="1"/>
</dbReference>